<keyword evidence="6" id="KW-0472">Membrane</keyword>
<keyword evidence="6" id="KW-1133">Transmembrane helix</keyword>
<feature type="transmembrane region" description="Helical" evidence="6">
    <location>
        <begin position="298"/>
        <end position="319"/>
    </location>
</feature>
<keyword evidence="4" id="KW-0393">Immunoglobulin domain</keyword>
<feature type="compositionally biased region" description="Basic and acidic residues" evidence="5">
    <location>
        <begin position="342"/>
        <end position="358"/>
    </location>
</feature>
<sequence>MVSLQLFLAAFIQLLVIAYADDFYILAPNRTVMYLEGTALSLTCINTNLKRNITWYINATNIKEGSGFHLKKEEVNGIQKTFLTKEKLSINDSGEYKCIDLSDSSKSVEVFVFGVKTYNGTVVSGKPTTIRCEAENLHHLVSFNWTKDQKLLSEISEMNGRYIEHENYTLEIPKARRKDAGLYQCMFTVGKKTTKTFSIDVAMNMAPYIQSTEKSRNLVQSDKLQLECNVQSYPPSTITWKRDNVTFEKGQRIHWNNKTLTIYDLQFSDKGKYICIASNMIGNTSMTVLVRVKDKLAALWPFLGIVAEVVILCIIIFICEKKRSKDMEEDYDGAGQQNMPNAKDHKGKDEIRQRNVRT</sequence>
<accession>A0A0L8HGK5</accession>
<dbReference type="InterPro" id="IPR003599">
    <property type="entry name" value="Ig_sub"/>
</dbReference>
<dbReference type="Gene3D" id="2.60.40.10">
    <property type="entry name" value="Immunoglobulins"/>
    <property type="match status" value="3"/>
</dbReference>
<dbReference type="InterPro" id="IPR003598">
    <property type="entry name" value="Ig_sub2"/>
</dbReference>
<evidence type="ECO:0000256" key="7">
    <source>
        <dbReference type="SAM" id="SignalP"/>
    </source>
</evidence>
<feature type="domain" description="Ig-like" evidence="8">
    <location>
        <begin position="36"/>
        <end position="98"/>
    </location>
</feature>
<dbReference type="InterPro" id="IPR007110">
    <property type="entry name" value="Ig-like_dom"/>
</dbReference>
<dbReference type="SUPFAM" id="SSF48726">
    <property type="entry name" value="Immunoglobulin"/>
    <property type="match status" value="2"/>
</dbReference>
<dbReference type="SMART" id="SM00408">
    <property type="entry name" value="IGc2"/>
    <property type="match status" value="3"/>
</dbReference>
<dbReference type="InterPro" id="IPR052598">
    <property type="entry name" value="IgSF_CEA-related"/>
</dbReference>
<evidence type="ECO:0000256" key="5">
    <source>
        <dbReference type="SAM" id="MobiDB-lite"/>
    </source>
</evidence>
<dbReference type="CDD" id="cd00096">
    <property type="entry name" value="Ig"/>
    <property type="match status" value="2"/>
</dbReference>
<feature type="domain" description="Ig-like" evidence="8">
    <location>
        <begin position="106"/>
        <end position="198"/>
    </location>
</feature>
<dbReference type="OrthoDB" id="5970915at2759"/>
<evidence type="ECO:0000256" key="6">
    <source>
        <dbReference type="SAM" id="Phobius"/>
    </source>
</evidence>
<evidence type="ECO:0000256" key="1">
    <source>
        <dbReference type="ARBA" id="ARBA00022729"/>
    </source>
</evidence>
<keyword evidence="3" id="KW-0325">Glycoprotein</keyword>
<evidence type="ECO:0000256" key="2">
    <source>
        <dbReference type="ARBA" id="ARBA00023157"/>
    </source>
</evidence>
<evidence type="ECO:0000313" key="9">
    <source>
        <dbReference type="EMBL" id="KOF88367.1"/>
    </source>
</evidence>
<reference evidence="9" key="1">
    <citation type="submission" date="2015-07" db="EMBL/GenBank/DDBJ databases">
        <title>MeaNS - Measles Nucleotide Surveillance Program.</title>
        <authorList>
            <person name="Tran T."/>
            <person name="Druce J."/>
        </authorList>
    </citation>
    <scope>NUCLEOTIDE SEQUENCE</scope>
    <source>
        <strain evidence="9">UCB-OBI-ISO-001</strain>
        <tissue evidence="9">Gonad</tissue>
    </source>
</reference>
<dbReference type="PROSITE" id="PS50835">
    <property type="entry name" value="IG_LIKE"/>
    <property type="match status" value="3"/>
</dbReference>
<dbReference type="Pfam" id="PF13927">
    <property type="entry name" value="Ig_3"/>
    <property type="match status" value="2"/>
</dbReference>
<dbReference type="PANTHER" id="PTHR44337">
    <property type="entry name" value="CARCINOEMBRYONIC ANTIGEN-RELATED CELL ADHESION MOLECULE 8"/>
    <property type="match status" value="1"/>
</dbReference>
<feature type="domain" description="Ig-like" evidence="8">
    <location>
        <begin position="207"/>
        <end position="293"/>
    </location>
</feature>
<organism evidence="9">
    <name type="scientific">Octopus bimaculoides</name>
    <name type="common">California two-spotted octopus</name>
    <dbReference type="NCBI Taxonomy" id="37653"/>
    <lineage>
        <taxon>Eukaryota</taxon>
        <taxon>Metazoa</taxon>
        <taxon>Spiralia</taxon>
        <taxon>Lophotrochozoa</taxon>
        <taxon>Mollusca</taxon>
        <taxon>Cephalopoda</taxon>
        <taxon>Coleoidea</taxon>
        <taxon>Octopodiformes</taxon>
        <taxon>Octopoda</taxon>
        <taxon>Incirrata</taxon>
        <taxon>Octopodidae</taxon>
        <taxon>Octopus</taxon>
    </lineage>
</organism>
<dbReference type="AlphaFoldDB" id="A0A0L8HGK5"/>
<protein>
    <recommendedName>
        <fullName evidence="8">Ig-like domain-containing protein</fullName>
    </recommendedName>
</protein>
<dbReference type="SMART" id="SM00409">
    <property type="entry name" value="IG"/>
    <property type="match status" value="3"/>
</dbReference>
<feature type="region of interest" description="Disordered" evidence="5">
    <location>
        <begin position="329"/>
        <end position="358"/>
    </location>
</feature>
<evidence type="ECO:0000259" key="8">
    <source>
        <dbReference type="PROSITE" id="PS50835"/>
    </source>
</evidence>
<dbReference type="FunFam" id="2.60.40.10:FF:000032">
    <property type="entry name" value="palladin isoform X1"/>
    <property type="match status" value="1"/>
</dbReference>
<keyword evidence="1 7" id="KW-0732">Signal</keyword>
<dbReference type="KEGG" id="obi:106870815"/>
<dbReference type="InterPro" id="IPR036179">
    <property type="entry name" value="Ig-like_dom_sf"/>
</dbReference>
<feature type="signal peptide" evidence="7">
    <location>
        <begin position="1"/>
        <end position="20"/>
    </location>
</feature>
<dbReference type="OMA" id="THILNIC"/>
<dbReference type="Pfam" id="PF07679">
    <property type="entry name" value="I-set"/>
    <property type="match status" value="1"/>
</dbReference>
<dbReference type="InterPro" id="IPR013098">
    <property type="entry name" value="Ig_I-set"/>
</dbReference>
<keyword evidence="2" id="KW-1015">Disulfide bond</keyword>
<gene>
    <name evidence="9" type="ORF">OCBIM_22015078mg</name>
</gene>
<feature type="chain" id="PRO_5005583682" description="Ig-like domain-containing protein" evidence="7">
    <location>
        <begin position="21"/>
        <end position="358"/>
    </location>
</feature>
<name>A0A0L8HGK5_OCTBM</name>
<evidence type="ECO:0000256" key="4">
    <source>
        <dbReference type="ARBA" id="ARBA00023319"/>
    </source>
</evidence>
<dbReference type="PANTHER" id="PTHR44337:SF20">
    <property type="entry name" value="CARCINOEMBRYONIC ANTIGEN-RELATED CELL ADHESION MOLECULE 5-RELATED"/>
    <property type="match status" value="1"/>
</dbReference>
<dbReference type="EMBL" id="KQ418194">
    <property type="protein sequence ID" value="KOF88367.1"/>
    <property type="molecule type" value="Genomic_DNA"/>
</dbReference>
<keyword evidence="6" id="KW-0812">Transmembrane</keyword>
<proteinExistence type="predicted"/>
<evidence type="ECO:0000256" key="3">
    <source>
        <dbReference type="ARBA" id="ARBA00023180"/>
    </source>
</evidence>
<dbReference type="InterPro" id="IPR013783">
    <property type="entry name" value="Ig-like_fold"/>
</dbReference>
<dbReference type="STRING" id="37653.A0A0L8HGK5"/>